<dbReference type="Pfam" id="PF03732">
    <property type="entry name" value="Retrotrans_gag"/>
    <property type="match status" value="1"/>
</dbReference>
<gene>
    <name evidence="2" type="ORF">SHERM_13215</name>
</gene>
<feature type="non-terminal residue" evidence="2">
    <location>
        <position position="1"/>
    </location>
</feature>
<proteinExistence type="predicted"/>
<sequence>KLIKGSKSACQGMNAFDRRGRSKILDDLNLGGVSSDASLTDHVSEELSRLNSESTFPKIKNHGIITKNVEYFLKMMNIVGNFYRFDKHVVDINFHSALDHTREHLVNKTLVHNPNILQPKRHHVVALFCDYHPEKFSDQGDPRIVDEWVQGLEIIFEVMNCPDRYRMLCAKIQLTGDARLWWQAYWSMRPGEKDGCAWDQFKELIREKYYPSYYRADMERQFLALTQGTRSVDEYEREFTRLGAF</sequence>
<name>A0A9N7MK47_STRHE</name>
<dbReference type="InterPro" id="IPR005162">
    <property type="entry name" value="Retrotrans_gag_dom"/>
</dbReference>
<organism evidence="2 3">
    <name type="scientific">Striga hermonthica</name>
    <name type="common">Purple witchweed</name>
    <name type="synonym">Buchnera hermonthica</name>
    <dbReference type="NCBI Taxonomy" id="68872"/>
    <lineage>
        <taxon>Eukaryota</taxon>
        <taxon>Viridiplantae</taxon>
        <taxon>Streptophyta</taxon>
        <taxon>Embryophyta</taxon>
        <taxon>Tracheophyta</taxon>
        <taxon>Spermatophyta</taxon>
        <taxon>Magnoliopsida</taxon>
        <taxon>eudicotyledons</taxon>
        <taxon>Gunneridae</taxon>
        <taxon>Pentapetalae</taxon>
        <taxon>asterids</taxon>
        <taxon>lamiids</taxon>
        <taxon>Lamiales</taxon>
        <taxon>Orobanchaceae</taxon>
        <taxon>Buchnereae</taxon>
        <taxon>Striga</taxon>
    </lineage>
</organism>
<evidence type="ECO:0000313" key="3">
    <source>
        <dbReference type="Proteomes" id="UP001153555"/>
    </source>
</evidence>
<feature type="non-terminal residue" evidence="2">
    <location>
        <position position="245"/>
    </location>
</feature>
<feature type="domain" description="Retrotransposon gag" evidence="1">
    <location>
        <begin position="170"/>
        <end position="242"/>
    </location>
</feature>
<dbReference type="Proteomes" id="UP001153555">
    <property type="component" value="Unassembled WGS sequence"/>
</dbReference>
<comment type="caution">
    <text evidence="2">The sequence shown here is derived from an EMBL/GenBank/DDBJ whole genome shotgun (WGS) entry which is preliminary data.</text>
</comment>
<keyword evidence="3" id="KW-1185">Reference proteome</keyword>
<accession>A0A9N7MK47</accession>
<evidence type="ECO:0000313" key="2">
    <source>
        <dbReference type="EMBL" id="CAA0812575.1"/>
    </source>
</evidence>
<reference evidence="2" key="1">
    <citation type="submission" date="2019-12" db="EMBL/GenBank/DDBJ databases">
        <authorList>
            <person name="Scholes J."/>
        </authorList>
    </citation>
    <scope>NUCLEOTIDE SEQUENCE</scope>
</reference>
<dbReference type="AlphaFoldDB" id="A0A9N7MK47"/>
<protein>
    <recommendedName>
        <fullName evidence="1">Retrotransposon gag domain-containing protein</fullName>
    </recommendedName>
</protein>
<evidence type="ECO:0000259" key="1">
    <source>
        <dbReference type="Pfam" id="PF03732"/>
    </source>
</evidence>
<dbReference type="EMBL" id="CACSLK010010598">
    <property type="protein sequence ID" value="CAA0812575.1"/>
    <property type="molecule type" value="Genomic_DNA"/>
</dbReference>